<dbReference type="STRING" id="89784.SAMN04489725_102172"/>
<sequence length="268" mass="29388">MQTEAAHDLHLSGNGSAMGGIYRMVHLEGLSTIDGDLVCEQCVAHGVVRVHGNLRTETAAFHGKADVFGDVAAGSADIHGSMHISGLCHVQKTLRMHGSSRLQNGVHAEVIHIHGRTHVGAGCVAREIEVRGVAQLTKDVRAERIDCNGVLRLGGLCEAEEFLCRGQLHSSGLINAEKIYIRLHAKSGVQEIGCTDLRIERGHGFFARRHKLVVDMIEGDHIYVENVVAKRIRGNRITVGHGVYVERVEYREEFKRQHGARVGEIVQL</sequence>
<proteinExistence type="predicted"/>
<evidence type="ECO:0000313" key="2">
    <source>
        <dbReference type="Proteomes" id="UP000182589"/>
    </source>
</evidence>
<gene>
    <name evidence="1" type="ORF">SAMN04489725_102172</name>
</gene>
<dbReference type="Proteomes" id="UP000182589">
    <property type="component" value="Unassembled WGS sequence"/>
</dbReference>
<dbReference type="AlphaFoldDB" id="A0A1H2R5R2"/>
<protein>
    <recommendedName>
        <fullName evidence="3">Polymer-forming protein</fullName>
    </recommendedName>
</protein>
<dbReference type="EMBL" id="FNOJ01000002">
    <property type="protein sequence ID" value="SDW14665.1"/>
    <property type="molecule type" value="Genomic_DNA"/>
</dbReference>
<evidence type="ECO:0000313" key="1">
    <source>
        <dbReference type="EMBL" id="SDW14665.1"/>
    </source>
</evidence>
<reference evidence="2" key="1">
    <citation type="submission" date="2016-10" db="EMBL/GenBank/DDBJ databases">
        <authorList>
            <person name="Varghese N."/>
        </authorList>
    </citation>
    <scope>NUCLEOTIDE SEQUENCE [LARGE SCALE GENOMIC DNA]</scope>
    <source>
        <strain evidence="2">DSM 12489</strain>
    </source>
</reference>
<organism evidence="1 2">
    <name type="scientific">Alicyclobacillus hesperidum</name>
    <dbReference type="NCBI Taxonomy" id="89784"/>
    <lineage>
        <taxon>Bacteria</taxon>
        <taxon>Bacillati</taxon>
        <taxon>Bacillota</taxon>
        <taxon>Bacilli</taxon>
        <taxon>Bacillales</taxon>
        <taxon>Alicyclobacillaceae</taxon>
        <taxon>Alicyclobacillus</taxon>
    </lineage>
</organism>
<keyword evidence="2" id="KW-1185">Reference proteome</keyword>
<accession>A0A1H2R5R2</accession>
<dbReference type="RefSeq" id="WP_006448287.1">
    <property type="nucleotide sequence ID" value="NZ_FNOJ01000002.1"/>
</dbReference>
<evidence type="ECO:0008006" key="3">
    <source>
        <dbReference type="Google" id="ProtNLM"/>
    </source>
</evidence>
<name>A0A1H2R5R2_9BACL</name>